<gene>
    <name evidence="2" type="ORF">PIB30_046815</name>
</gene>
<evidence type="ECO:0000313" key="3">
    <source>
        <dbReference type="Proteomes" id="UP001341840"/>
    </source>
</evidence>
<name>A0ABU6SGJ5_9FABA</name>
<reference evidence="2 3" key="1">
    <citation type="journal article" date="2023" name="Plants (Basel)">
        <title>Bridging the Gap: Combining Genomics and Transcriptomics Approaches to Understand Stylosanthes scabra, an Orphan Legume from the Brazilian Caatinga.</title>
        <authorList>
            <person name="Ferreira-Neto J.R.C."/>
            <person name="da Silva M.D."/>
            <person name="Binneck E."/>
            <person name="de Melo N.F."/>
            <person name="da Silva R.H."/>
            <person name="de Melo A.L.T.M."/>
            <person name="Pandolfi V."/>
            <person name="Bustamante F.O."/>
            <person name="Brasileiro-Vidal A.C."/>
            <person name="Benko-Iseppon A.M."/>
        </authorList>
    </citation>
    <scope>NUCLEOTIDE SEQUENCE [LARGE SCALE GENOMIC DNA]</scope>
    <source>
        <tissue evidence="2">Leaves</tissue>
    </source>
</reference>
<proteinExistence type="predicted"/>
<feature type="region of interest" description="Disordered" evidence="1">
    <location>
        <begin position="100"/>
        <end position="123"/>
    </location>
</feature>
<organism evidence="2 3">
    <name type="scientific">Stylosanthes scabra</name>
    <dbReference type="NCBI Taxonomy" id="79078"/>
    <lineage>
        <taxon>Eukaryota</taxon>
        <taxon>Viridiplantae</taxon>
        <taxon>Streptophyta</taxon>
        <taxon>Embryophyta</taxon>
        <taxon>Tracheophyta</taxon>
        <taxon>Spermatophyta</taxon>
        <taxon>Magnoliopsida</taxon>
        <taxon>eudicotyledons</taxon>
        <taxon>Gunneridae</taxon>
        <taxon>Pentapetalae</taxon>
        <taxon>rosids</taxon>
        <taxon>fabids</taxon>
        <taxon>Fabales</taxon>
        <taxon>Fabaceae</taxon>
        <taxon>Papilionoideae</taxon>
        <taxon>50 kb inversion clade</taxon>
        <taxon>dalbergioids sensu lato</taxon>
        <taxon>Dalbergieae</taxon>
        <taxon>Pterocarpus clade</taxon>
        <taxon>Stylosanthes</taxon>
    </lineage>
</organism>
<dbReference type="EMBL" id="JASCZI010060710">
    <property type="protein sequence ID" value="MED6135474.1"/>
    <property type="molecule type" value="Genomic_DNA"/>
</dbReference>
<evidence type="ECO:0000256" key="1">
    <source>
        <dbReference type="SAM" id="MobiDB-lite"/>
    </source>
</evidence>
<sequence length="218" mass="25074">MKILQWDPPMLNLNMNPLNNPVSKKKKLLFNNLNKNNCNNLSRLIRMKSLSSLQAWMMSNYQAPSRYGIHWSQKLKNINHPIKKTNLQRPIYPTQEVIDISPGSEDEQQPLIPKTEEDPVSSPSSKIITEVLMNMNKEPQRDKAPLFDLGIEPLTRVVLSVANKFSLGFPYHCKNKRNRCRGTQTSYECEVGTFVSTKGVTEFATRLKYRVRDSGRLP</sequence>
<accession>A0ABU6SGJ5</accession>
<evidence type="ECO:0000313" key="2">
    <source>
        <dbReference type="EMBL" id="MED6135474.1"/>
    </source>
</evidence>
<protein>
    <submittedName>
        <fullName evidence="2">Uncharacterized protein</fullName>
    </submittedName>
</protein>
<dbReference type="Proteomes" id="UP001341840">
    <property type="component" value="Unassembled WGS sequence"/>
</dbReference>
<comment type="caution">
    <text evidence="2">The sequence shown here is derived from an EMBL/GenBank/DDBJ whole genome shotgun (WGS) entry which is preliminary data.</text>
</comment>
<keyword evidence="3" id="KW-1185">Reference proteome</keyword>